<name>A0A7L5DVN6_9SPHI</name>
<feature type="region of interest" description="Disordered" evidence="1">
    <location>
        <begin position="150"/>
        <end position="186"/>
    </location>
</feature>
<evidence type="ECO:0008006" key="4">
    <source>
        <dbReference type="Google" id="ProtNLM"/>
    </source>
</evidence>
<evidence type="ECO:0000313" key="3">
    <source>
        <dbReference type="Proteomes" id="UP000503278"/>
    </source>
</evidence>
<dbReference type="AlphaFoldDB" id="A0A7L5DVN6"/>
<evidence type="ECO:0000313" key="2">
    <source>
        <dbReference type="EMBL" id="QJD95165.1"/>
    </source>
</evidence>
<feature type="compositionally biased region" description="Polar residues" evidence="1">
    <location>
        <begin position="168"/>
        <end position="186"/>
    </location>
</feature>
<gene>
    <name evidence="2" type="ORF">HH214_04355</name>
</gene>
<accession>A0A7L5DVN6</accession>
<dbReference type="Proteomes" id="UP000503278">
    <property type="component" value="Chromosome"/>
</dbReference>
<proteinExistence type="predicted"/>
<evidence type="ECO:0000256" key="1">
    <source>
        <dbReference type="SAM" id="MobiDB-lite"/>
    </source>
</evidence>
<dbReference type="RefSeq" id="WP_169606182.1">
    <property type="nucleotide sequence ID" value="NZ_CP051682.1"/>
</dbReference>
<keyword evidence="3" id="KW-1185">Reference proteome</keyword>
<dbReference type="EMBL" id="CP051682">
    <property type="protein sequence ID" value="QJD95165.1"/>
    <property type="molecule type" value="Genomic_DNA"/>
</dbReference>
<sequence length="511" mass="53991">MPTDLKISELNEIFSISADNVSVLVSNGADYRYSFATLLQFITKSLTDSSALGSTLNFSSSVPQANQGNNGDVIIDPVKQVFYQKVNGTWIIPYQITATASSTTANSVLYGKGQPLTNAGDIGDTYINTLNGTFYQKTESGWQPAFTMLNGPAGGPGPRGDTGAAGTNGKSVLSGPSNPSNQNTGTDGDFYININSWYIFGPKANGDWGIGTSMIPDEETLGNLNNLQTTDKSNLVAAINEVFNRSGIQPKDIGKGLIIDNDKKLTLDLDSKLLVGPTISVQWTLFQTNGSTPYLAPTSTSKGLVVDKGVKAQMAAKYKYPTPNASQTLPQGVTSSIFSTVLPGADIFSDTQSVNNIAANRSDYVTLQKPKSGLVISGSQVVFPTGNDTISDNISISFQGRGCLAFFADTSLTAAQIQSVLNTGTSGNSEFQTSKARSFNGVTATGYTYYLLSSSLGRPTAVAQDGVDAVFGAFQFLDEVTITNAAGYADTITVMRSNATNAFNNRTLSFS</sequence>
<dbReference type="KEGG" id="mrob:HH214_04355"/>
<organism evidence="2 3">
    <name type="scientific">Mucilaginibacter robiniae</name>
    <dbReference type="NCBI Taxonomy" id="2728022"/>
    <lineage>
        <taxon>Bacteria</taxon>
        <taxon>Pseudomonadati</taxon>
        <taxon>Bacteroidota</taxon>
        <taxon>Sphingobacteriia</taxon>
        <taxon>Sphingobacteriales</taxon>
        <taxon>Sphingobacteriaceae</taxon>
        <taxon>Mucilaginibacter</taxon>
    </lineage>
</organism>
<reference evidence="2 3" key="1">
    <citation type="submission" date="2020-04" db="EMBL/GenBank/DDBJ databases">
        <title>Genome sequencing of novel species.</title>
        <authorList>
            <person name="Heo J."/>
            <person name="Kim S.-J."/>
            <person name="Kim J.-S."/>
            <person name="Hong S.-B."/>
            <person name="Kwon S.-W."/>
        </authorList>
    </citation>
    <scope>NUCLEOTIDE SEQUENCE [LARGE SCALE GENOMIC DNA]</scope>
    <source>
        <strain evidence="2 3">F39-2</strain>
    </source>
</reference>
<protein>
    <recommendedName>
        <fullName evidence="4">Collagen-like protein</fullName>
    </recommendedName>
</protein>